<feature type="region of interest" description="Disordered" evidence="1">
    <location>
        <begin position="1"/>
        <end position="44"/>
    </location>
</feature>
<gene>
    <name evidence="2" type="ORF">C1I63_15745</name>
</gene>
<sequence>MLMLLRSPGPAPGPCCEHRPTHRRRAPVPEASAPPPQGGHRGRCPRIVLLGLRDGALERTVWRMADHDRTSVPLDPHPGPELIRAPGFADLLSVIPSLVGVHPKDSLVIVPFLGRRAVGGFRVPLPGRLGESETAALAGACVQAFTAVPEADAVLVVVYSERSYAEERGIPLAALGRAVVRRLERTRHGIVGVACVAADGWGRYTIAAERRSPRRLDEIHGSESGLFSRAVADEPLDVAEQAVLPVVEEDDRAVVAAVLALGPAGGIAGLTPIIERWLAGPSVARREGRIVQILQSPPLRDQLTLQIALGPVEAGPALVRMIRQQMEQALTGETMEALVERHDALRLPGDDEVAEAELLMGVGPGPDPERLALATRALARTAALAPVQARAPVLTALAWCWWARGAASLAAAHLAEARRLDPDYSMALLYESLFSARSVPDWVFESTSRRLVSAAALP</sequence>
<reference evidence="2 3" key="1">
    <citation type="submission" date="2018-03" db="EMBL/GenBank/DDBJ databases">
        <title>Bacteriophage NCPPB3778 and a type I-E CRISPR drive the evolution of the US Biological Select Agent, Rathayibacter toxicus.</title>
        <authorList>
            <person name="Davis E.W.II."/>
            <person name="Tabima J.F."/>
            <person name="Weisberg A.J."/>
            <person name="Dantas Lopes L."/>
            <person name="Wiseman M.S."/>
            <person name="Wiseman M.S."/>
            <person name="Pupko T."/>
            <person name="Belcher M.S."/>
            <person name="Sechler A.J."/>
            <person name="Tancos M.A."/>
            <person name="Schroeder B.K."/>
            <person name="Murray T.D."/>
            <person name="Luster D.G."/>
            <person name="Schneider W.L."/>
            <person name="Rogers E."/>
            <person name="Andreote F.D."/>
            <person name="Grunwald N.J."/>
            <person name="Putnam M.L."/>
            <person name="Chang J.H."/>
        </authorList>
    </citation>
    <scope>NUCLEOTIDE SEQUENCE [LARGE SCALE GENOMIC DNA]</scope>
    <source>
        <strain evidence="2 3">DSM 15933</strain>
    </source>
</reference>
<accession>A0A2T4UX92</accession>
<evidence type="ECO:0008006" key="4">
    <source>
        <dbReference type="Google" id="ProtNLM"/>
    </source>
</evidence>
<dbReference type="InterPro" id="IPR025447">
    <property type="entry name" value="DUF4192"/>
</dbReference>
<organism evidence="2 3">
    <name type="scientific">Rathayibacter caricis DSM 15933</name>
    <dbReference type="NCBI Taxonomy" id="1328867"/>
    <lineage>
        <taxon>Bacteria</taxon>
        <taxon>Bacillati</taxon>
        <taxon>Actinomycetota</taxon>
        <taxon>Actinomycetes</taxon>
        <taxon>Micrococcales</taxon>
        <taxon>Microbacteriaceae</taxon>
        <taxon>Rathayibacter</taxon>
    </lineage>
</organism>
<evidence type="ECO:0000313" key="3">
    <source>
        <dbReference type="Proteomes" id="UP000241085"/>
    </source>
</evidence>
<protein>
    <recommendedName>
        <fullName evidence="4">DUF4192 domain-containing protein</fullName>
    </recommendedName>
</protein>
<dbReference type="AlphaFoldDB" id="A0A2T4UX92"/>
<dbReference type="Pfam" id="PF13830">
    <property type="entry name" value="DUF4192"/>
    <property type="match status" value="1"/>
</dbReference>
<name>A0A2T4UX92_9MICO</name>
<dbReference type="EMBL" id="PZPL01000001">
    <property type="protein sequence ID" value="PTL74146.1"/>
    <property type="molecule type" value="Genomic_DNA"/>
</dbReference>
<comment type="caution">
    <text evidence="2">The sequence shown here is derived from an EMBL/GenBank/DDBJ whole genome shotgun (WGS) entry which is preliminary data.</text>
</comment>
<evidence type="ECO:0000256" key="1">
    <source>
        <dbReference type="SAM" id="MobiDB-lite"/>
    </source>
</evidence>
<keyword evidence="3" id="KW-1185">Reference proteome</keyword>
<dbReference type="Proteomes" id="UP000241085">
    <property type="component" value="Unassembled WGS sequence"/>
</dbReference>
<evidence type="ECO:0000313" key="2">
    <source>
        <dbReference type="EMBL" id="PTL74146.1"/>
    </source>
</evidence>
<proteinExistence type="predicted"/>